<dbReference type="InterPro" id="IPR019775">
    <property type="entry name" value="WD40_repeat_CS"/>
</dbReference>
<keyword evidence="6" id="KW-1185">Reference proteome</keyword>
<dbReference type="InterPro" id="IPR027417">
    <property type="entry name" value="P-loop_NTPase"/>
</dbReference>
<dbReference type="InterPro" id="IPR036322">
    <property type="entry name" value="WD40_repeat_dom_sf"/>
</dbReference>
<dbReference type="SUPFAM" id="SSF50978">
    <property type="entry name" value="WD40 repeat-like"/>
    <property type="match status" value="1"/>
</dbReference>
<dbReference type="Gene3D" id="3.40.50.300">
    <property type="entry name" value="P-loop containing nucleotide triphosphate hydrolases"/>
    <property type="match status" value="1"/>
</dbReference>
<reference evidence="5 6" key="1">
    <citation type="submission" date="2024-07" db="EMBL/GenBank/DDBJ databases">
        <title>Section-level genome sequencing and comparative genomics of Aspergillus sections Usti and Cavernicolus.</title>
        <authorList>
            <consortium name="Lawrence Berkeley National Laboratory"/>
            <person name="Nybo J.L."/>
            <person name="Vesth T.C."/>
            <person name="Theobald S."/>
            <person name="Frisvad J.C."/>
            <person name="Larsen T.O."/>
            <person name="Kjaerboelling I."/>
            <person name="Rothschild-Mancinelli K."/>
            <person name="Lyhne E.K."/>
            <person name="Kogle M.E."/>
            <person name="Barry K."/>
            <person name="Clum A."/>
            <person name="Na H."/>
            <person name="Ledsgaard L."/>
            <person name="Lin J."/>
            <person name="Lipzen A."/>
            <person name="Kuo A."/>
            <person name="Riley R."/>
            <person name="Mondo S."/>
            <person name="Labutti K."/>
            <person name="Haridas S."/>
            <person name="Pangalinan J."/>
            <person name="Salamov A.A."/>
            <person name="Simmons B.A."/>
            <person name="Magnuson J.K."/>
            <person name="Chen J."/>
            <person name="Drula E."/>
            <person name="Henrissat B."/>
            <person name="Wiebenga A."/>
            <person name="Lubbers R.J."/>
            <person name="Gomes A.C."/>
            <person name="Makela M.R."/>
            <person name="Stajich J."/>
            <person name="Grigoriev I.V."/>
            <person name="Mortensen U.H."/>
            <person name="De Vries R.P."/>
            <person name="Baker S.E."/>
            <person name="Andersen M.R."/>
        </authorList>
    </citation>
    <scope>NUCLEOTIDE SEQUENCE [LARGE SCALE GENOMIC DNA]</scope>
    <source>
        <strain evidence="5 6">CBS 209.92</strain>
    </source>
</reference>
<dbReference type="InterPro" id="IPR001680">
    <property type="entry name" value="WD40_rpt"/>
</dbReference>
<accession>A0ABR4FHD3</accession>
<dbReference type="CDD" id="cd00200">
    <property type="entry name" value="WD40"/>
    <property type="match status" value="1"/>
</dbReference>
<dbReference type="Pfam" id="PF00400">
    <property type="entry name" value="WD40"/>
    <property type="match status" value="3"/>
</dbReference>
<dbReference type="InterPro" id="IPR015943">
    <property type="entry name" value="WD40/YVTN_repeat-like_dom_sf"/>
</dbReference>
<gene>
    <name evidence="5" type="ORF">BJX66DRAFT_190143</name>
</gene>
<evidence type="ECO:0000313" key="5">
    <source>
        <dbReference type="EMBL" id="KAL2782488.1"/>
    </source>
</evidence>
<dbReference type="Gene3D" id="2.130.10.10">
    <property type="entry name" value="YVTN repeat-like/Quinoprotein amine dehydrogenase"/>
    <property type="match status" value="1"/>
</dbReference>
<dbReference type="Gene3D" id="3.40.50.1580">
    <property type="entry name" value="Nucleoside phosphorylase domain"/>
    <property type="match status" value="1"/>
</dbReference>
<keyword evidence="2" id="KW-0677">Repeat</keyword>
<feature type="repeat" description="WD" evidence="3">
    <location>
        <begin position="1016"/>
        <end position="1057"/>
    </location>
</feature>
<feature type="domain" description="Nephrocystin 3-like N-terminal" evidence="4">
    <location>
        <begin position="424"/>
        <end position="582"/>
    </location>
</feature>
<comment type="caution">
    <text evidence="5">The sequence shown here is derived from an EMBL/GenBank/DDBJ whole genome shotgun (WGS) entry which is preliminary data.</text>
</comment>
<protein>
    <recommendedName>
        <fullName evidence="4">Nephrocystin 3-like N-terminal domain-containing protein</fullName>
    </recommendedName>
</protein>
<evidence type="ECO:0000313" key="6">
    <source>
        <dbReference type="Proteomes" id="UP001610563"/>
    </source>
</evidence>
<dbReference type="PROSITE" id="PS50294">
    <property type="entry name" value="WD_REPEATS_REGION"/>
    <property type="match status" value="2"/>
</dbReference>
<name>A0ABR4FHD3_9EURO</name>
<dbReference type="InterPro" id="IPR035994">
    <property type="entry name" value="Nucleoside_phosphorylase_sf"/>
</dbReference>
<dbReference type="InterPro" id="IPR056884">
    <property type="entry name" value="NPHP3-like_N"/>
</dbReference>
<dbReference type="Proteomes" id="UP001610563">
    <property type="component" value="Unassembled WGS sequence"/>
</dbReference>
<dbReference type="Pfam" id="PF24883">
    <property type="entry name" value="NPHP3_N"/>
    <property type="match status" value="1"/>
</dbReference>
<dbReference type="SUPFAM" id="SSF53167">
    <property type="entry name" value="Purine and uridine phosphorylases"/>
    <property type="match status" value="1"/>
</dbReference>
<dbReference type="PANTHER" id="PTHR46082">
    <property type="entry name" value="ATP/GTP-BINDING PROTEIN-RELATED"/>
    <property type="match status" value="1"/>
</dbReference>
<dbReference type="PROSITE" id="PS00678">
    <property type="entry name" value="WD_REPEATS_1"/>
    <property type="match status" value="2"/>
</dbReference>
<dbReference type="SMART" id="SM00320">
    <property type="entry name" value="WD40"/>
    <property type="match status" value="3"/>
</dbReference>
<dbReference type="SUPFAM" id="SSF52540">
    <property type="entry name" value="P-loop containing nucleoside triphosphate hydrolases"/>
    <property type="match status" value="1"/>
</dbReference>
<evidence type="ECO:0000256" key="1">
    <source>
        <dbReference type="ARBA" id="ARBA00022574"/>
    </source>
</evidence>
<keyword evidence="1 3" id="KW-0853">WD repeat</keyword>
<evidence type="ECO:0000259" key="4">
    <source>
        <dbReference type="Pfam" id="PF24883"/>
    </source>
</evidence>
<feature type="repeat" description="WD" evidence="3">
    <location>
        <begin position="974"/>
        <end position="1015"/>
    </location>
</feature>
<evidence type="ECO:0000256" key="3">
    <source>
        <dbReference type="PROSITE-ProRule" id="PRU00221"/>
    </source>
</evidence>
<dbReference type="PROSITE" id="PS50082">
    <property type="entry name" value="WD_REPEATS_2"/>
    <property type="match status" value="2"/>
</dbReference>
<dbReference type="InterPro" id="IPR053137">
    <property type="entry name" value="NLR-like"/>
</dbReference>
<sequence length="1150" mass="128747">MNDPRRTFTHGDYTVGWICALPESELVAARAMLDEKHPVLPAIDPHDSNSYVLGRIGDHNVVIACLPAETTGKVSAATVAKDMIRSFPAVRFGLMVGIGGGAPYYGAGVITNRLKVKETEDSEDSEESDDDPEDIRDIRLGDVVISLHSKSSDAVVQYDFGKSLQERKFILSGGRLNKPPSIVLSAVAHLRAQHEMEGHQILKTLSTILSSYPLLATKFHHPGSQKDYLFKPEFVHQAGKKTCKSCRSLESNLVKRGIRPDDSPRLHYGTIGSADQVMKDALLRDEWAREEGIICFEMEAAGLMDSFPCLVIRGICDYADSHKNKVWQPYAAATAACYAKELLHVISGQGVMRMDPIEQIEKSVREVHSIVKDTSAAVQDLSTGSRQRKVFDMLPYAEGSSFDASDAEHEARCHPKTRVDLLRQIIEWADDPSQECIFWLNGMAGTGKSTISRTIAHRFKKRNQLGASFFFKRGEGERASAKRFFTTLCAQLLLQIPALIHHVESAIDTDPYISGKSMKEQFTKLLLEPLLSLDQDEPTPTVIVIDALDECGGTDDIRTILQLLPDLQKCKSRHIRIFVTSRPEFPIRAVFEQSNNHRYLILHGLSDIVVEEDIRVFLRDEFSRIKASRQVSGPWPDDDVLETLVKRAVPLFISAFTICRFVDDPTLLPEDRLLTLLEDPAATSGSQMDKTYLPVLKQLFSNADNRKKKLLEQEFQDTVGVIILLATPLSVNALAQLTNKSPRNISNHLNGFYSVLSATKNLDSPVRLLHLSFQDYLLTTEEGSFRVSSEKTHQKIALHCLGVMKNDKHGLKRNICDFPSYGTQHANIDRQTVDQHLSAALQYSCRYWIYHLQQSEGHVSEPEVFPFLEKHFLHWLEALSLMDVISEAVGMIDMLQRALSNSTERIASFLYDAKRFILKNAYIARLAPLQLYSSGLVFSPMQSHIRKMFSDSRPERIRIIPEVEDYWSPGLQTLEGHSDWVRSVAFSHDSQMVASGSIDKTIKLWDAKTGSELQTLKGHSDWVRSVAFSHDSQMVASGSDDDTIKLWDAKTGLELQTLKGHSNSVRSVAFSHKGHSSSVQSVASTPHAEKHHDNYNFHVSISDNWVMVAGENMLWLPPEHRQFTASAVTDATIALGYSDGRVAIIGFHIP</sequence>
<organism evidence="5 6">
    <name type="scientific">Aspergillus keveii</name>
    <dbReference type="NCBI Taxonomy" id="714993"/>
    <lineage>
        <taxon>Eukaryota</taxon>
        <taxon>Fungi</taxon>
        <taxon>Dikarya</taxon>
        <taxon>Ascomycota</taxon>
        <taxon>Pezizomycotina</taxon>
        <taxon>Eurotiomycetes</taxon>
        <taxon>Eurotiomycetidae</taxon>
        <taxon>Eurotiales</taxon>
        <taxon>Aspergillaceae</taxon>
        <taxon>Aspergillus</taxon>
        <taxon>Aspergillus subgen. Nidulantes</taxon>
    </lineage>
</organism>
<dbReference type="EMBL" id="JBFTWV010000414">
    <property type="protein sequence ID" value="KAL2782488.1"/>
    <property type="molecule type" value="Genomic_DNA"/>
</dbReference>
<evidence type="ECO:0000256" key="2">
    <source>
        <dbReference type="ARBA" id="ARBA00022737"/>
    </source>
</evidence>
<dbReference type="PANTHER" id="PTHR46082:SF11">
    <property type="entry name" value="AAA+ ATPASE DOMAIN-CONTAINING PROTEIN-RELATED"/>
    <property type="match status" value="1"/>
</dbReference>
<proteinExistence type="predicted"/>